<dbReference type="EMBL" id="CAMXCT020001402">
    <property type="protein sequence ID" value="CAL1143119.1"/>
    <property type="molecule type" value="Genomic_DNA"/>
</dbReference>
<feature type="region of interest" description="Disordered" evidence="1">
    <location>
        <begin position="2237"/>
        <end position="2260"/>
    </location>
</feature>
<comment type="caution">
    <text evidence="2">The sequence shown here is derived from an EMBL/GenBank/DDBJ whole genome shotgun (WGS) entry which is preliminary data.</text>
</comment>
<accession>A0A9P1CDH9</accession>
<feature type="region of interest" description="Disordered" evidence="1">
    <location>
        <begin position="1098"/>
        <end position="1126"/>
    </location>
</feature>
<feature type="non-terminal residue" evidence="2">
    <location>
        <position position="2720"/>
    </location>
</feature>
<feature type="region of interest" description="Disordered" evidence="1">
    <location>
        <begin position="1312"/>
        <end position="1349"/>
    </location>
</feature>
<keyword evidence="4" id="KW-1185">Reference proteome</keyword>
<dbReference type="EMBL" id="CAMXCT010001402">
    <property type="protein sequence ID" value="CAI3989744.1"/>
    <property type="molecule type" value="Genomic_DNA"/>
</dbReference>
<feature type="region of interest" description="Disordered" evidence="1">
    <location>
        <begin position="75"/>
        <end position="101"/>
    </location>
</feature>
<reference evidence="3" key="2">
    <citation type="submission" date="2024-04" db="EMBL/GenBank/DDBJ databases">
        <authorList>
            <person name="Chen Y."/>
            <person name="Shah S."/>
            <person name="Dougan E. K."/>
            <person name="Thang M."/>
            <person name="Chan C."/>
        </authorList>
    </citation>
    <scope>NUCLEOTIDE SEQUENCE [LARGE SCALE GENOMIC DNA]</scope>
</reference>
<evidence type="ECO:0000313" key="4">
    <source>
        <dbReference type="Proteomes" id="UP001152797"/>
    </source>
</evidence>
<feature type="compositionally biased region" description="Basic and acidic residues" evidence="1">
    <location>
        <begin position="2280"/>
        <end position="2298"/>
    </location>
</feature>
<feature type="compositionally biased region" description="Basic and acidic residues" evidence="1">
    <location>
        <begin position="85"/>
        <end position="99"/>
    </location>
</feature>
<proteinExistence type="predicted"/>
<gene>
    <name evidence="2" type="ORF">C1SCF055_LOCUS16795</name>
</gene>
<sequence>EPPAPPPCTKCGEPGKEVVWDSHLQLYRPGDGVAWEWLGVIPKIEDAGQGEDVHPHIFSLKNYLKKGAIELVEVPEEQTQEGSEDADKSCGKNPSDMKKVPYGMNRQVTQSAGVHRMLPVDARKTNRQLKLLAGRYRVWVVRGAIKRFGRGSKSAAKGSGTPSSKTKDIPSVGNLLTCEAMPRVASRKKDDVLSSSVEANWFNAWEHMDEMRKYCADWRGHRWLQVLDVFSYGKGMQAVVGTMPCASYDIRLDRKRHDITSRRGVFLLLGLGMCLAYGGLITCAPPCSLSIFLSCSVHLRHLLGPLGVAALSCLQMFRTFSLLVEQPKSSWMFCLEEFIQLAAERGLHKYLTYLGHWATWVLTDMVGDSFVVKMSKKTKIRCQRNAAKYYKKDSKGGRTRVHGKKALGLTAKWPRRFCLQIFKIWMQQRNSDQTQAPGPTDLISPISPSIMPSSLYQRLKKVQVQEKHEGGKNFDQYSLDQLKQMKVAFGQVGRGSTFIHMWDTNQSWVGWVVSHFEKSPQEEHAIFIHFVTLMIERLEMSGEKVKVPVKTVISEDLLEARLCRLESICGLEPLTHVDEVLARQTNNKARSELMVSKFGRWAGVLARQTNNKARSELMVSKFGRWAGAGKGLESHEVLARQTNNKARSELMVSKFGRWAGVLARQTNNKARSELMVSKFGRWAGAGKGLESMRLPITIPDPIMWGYGLTLGDFQSRVLARQTNNKVLARQTNNKARSELMVSKFGRWAGAGKGLESMRSELMVSKFGRWAGAGKGLVLARQTNNKARSELMVSKFGRWAGAGKGLESIRLPITIPDPIMWGYGLTLGGVSSRDLLAWGLRCSMPNQWLEFPDVLLYCYSKNVPLQILVWHEGHMSREKQVQDGMKFAREILGSADGGEADENPCGDPEKSQRVGILCAADYAGDVGIERCVHWVPGWLRSADDPPDLFDQLCKDSECAMQKRIEQLGSPPADASKSEEAYVRKVAHSEEVDRITSSHHNLTQMQLALWNDFRIAAKGTVGDGNCGIEMLLSFNENTPVTQGEMASRGDMLDIITAYRKELQRLWQQVSELEFWQDLWQKCVGNRVNMDQWKELLQPAPCTPIATPPRGERKQNREASVTPPKSFAPGKLLAIGEGEPEMQEVVVEAGEPPQKKAKPTGKPRAPSEVIKFENYFPKFLAERGLTYREWISEHKRTGVHLPRGKEVCPTGFWHDFLDIVVARSRKGQEPGAKGAWPSDCATCQSTLERRKLGHSELIAGLAAVRQQVDKDLKILETQGRVPLKALKRKVHQLESDPAASTPAKGIKAERVKVEVKSEPAGTAGQLVKVEKAEQPNPGPGEQPAPAEEEPMETTMGLKELLAFHRLTKLEKNSNGKKFPVECKYCNCIFEGRNRAKVAQHTNGLEHRRKWTADVYGSSLQPLADVSPMDEVARGVTKGTCKGLRLLSSFGQKTRLGSSMLPVWQEYIKYANLNKPDGPAGNACHSVTALCNTGDWILRSAKCKKDNVVVHVDGDDQVCEECCSLGSQQRYLHKVSAFVHSMDEGRLLYHRMFAEETLEEFLVGLRESANYQNRARCMYEASIAKDAESLHHRVGCVWRGRMGQENTEAMNLFFAQFIQPCLDTEPGHPVQHKAIERLMAFMMNDPNTSSLDATLVKSIITGKLNRHPAMQGVLVGCMAKLRNWEEGKSTMRNRYREESERQLLIQAGAELSANGANHQALEFFGLQWIHRNEWRGCLAKIESLGLPVHTAPDSPRIQQNDHVISCLFGRSDDCPQRRLVMCFDRTYITACSQLATTMKGHVMLGGAHRPEKFEVPDESQAVLRSPSGEVTKVVLKKNRTLANDMEACIIWDCTRKKSPTFELASYPCCSAACRDQRFEEAAADLRKRGNWEVLCRMGEVLKASPSIKHVIADAHGSHQFLGRWLLGLEVALSDELKSLVPFFGELKFQDLPMCCFPIGARVALFQGESIHWWPGPAHMQKKIVSQLRSCLGTVHFGNKWCDHSSALELGLFPTSYIGTDTMSDKQAALWLSPANFVFDPNDTRLQVPWCLQGSMVLSLVGAHIQAALLHSDLDLQLRLETAMTGLLMLDFGELMAKERARRTGCKLRDVWLDARPARIMRHVACSVIVACWACKAPLCFERLTERNLEKRFGRVRSYYPNAAMSVGDYWRASLHCMQREFTQWQEKQRPHQAVPNEGMTQNTFCSTASRAFQAVLKLSAMCSDKTRADLQAAFNMSCAHARGAHDDPDSEEEGDVQQQEVPAPEVSSVFERIRASHAFQEDPEAAKVKPSEGKKPEDPKLADATDEVIRPVTTSASEQKHAGFRLTSGKKTLGEALAGHENLESAMGDLWRLLWFLRSGEAGSDVEVLPKPMLSRQRVLHQPQKWQNLVQHQISLLDADSKAPAVRQGRQQAWIKHMEKTRADHCPTLPENVTIDRGDVVAVRMGKEWVPGLVMSIWRSFKGLCLEEGSENVYRCNSTSLCSNVKYDAVGLKLVGERLTGIDGARVKLDEASRKALKALSEMNIELGDPSDKTKSTPMPKAKLGPRFIVPIVDNFRRTKKGRKLIVQECSKLLTSQSKRFPAKSMLDLDGKIISWKFNGAEGKISLDEFLLKAPHVIDNFFVQVRRKVDYGAKVHTWLTNIEKEMTQSYRFRQLQELVWTVSVTQLAATKGSKKAFEDQKDAEEDAETDNYAEEDGEEYGSAEEDDGPLEAEHAEDSEESDSD</sequence>
<feature type="compositionally biased region" description="Acidic residues" evidence="1">
    <location>
        <begin position="2677"/>
        <end position="2720"/>
    </location>
</feature>
<reference evidence="2" key="1">
    <citation type="submission" date="2022-10" db="EMBL/GenBank/DDBJ databases">
        <authorList>
            <person name="Chen Y."/>
            <person name="Dougan E. K."/>
            <person name="Chan C."/>
            <person name="Rhodes N."/>
            <person name="Thang M."/>
        </authorList>
    </citation>
    <scope>NUCLEOTIDE SEQUENCE</scope>
</reference>
<name>A0A9P1CDH9_9DINO</name>
<evidence type="ECO:0000313" key="2">
    <source>
        <dbReference type="EMBL" id="CAI3989744.1"/>
    </source>
</evidence>
<feature type="region of interest" description="Disordered" evidence="1">
    <location>
        <begin position="2669"/>
        <end position="2720"/>
    </location>
</feature>
<protein>
    <submittedName>
        <fullName evidence="2">Uncharacterized protein</fullName>
    </submittedName>
</protein>
<evidence type="ECO:0000313" key="3">
    <source>
        <dbReference type="EMBL" id="CAL1143119.1"/>
    </source>
</evidence>
<organism evidence="2">
    <name type="scientific">Cladocopium goreaui</name>
    <dbReference type="NCBI Taxonomy" id="2562237"/>
    <lineage>
        <taxon>Eukaryota</taxon>
        <taxon>Sar</taxon>
        <taxon>Alveolata</taxon>
        <taxon>Dinophyceae</taxon>
        <taxon>Suessiales</taxon>
        <taxon>Symbiodiniaceae</taxon>
        <taxon>Cladocopium</taxon>
    </lineage>
</organism>
<evidence type="ECO:0000256" key="1">
    <source>
        <dbReference type="SAM" id="MobiDB-lite"/>
    </source>
</evidence>
<dbReference type="Proteomes" id="UP001152797">
    <property type="component" value="Unassembled WGS sequence"/>
</dbReference>
<feature type="region of interest" description="Disordered" evidence="1">
    <location>
        <begin position="2272"/>
        <end position="2298"/>
    </location>
</feature>
<dbReference type="EMBL" id="CAMXCT030001402">
    <property type="protein sequence ID" value="CAL4777056.1"/>
    <property type="molecule type" value="Genomic_DNA"/>
</dbReference>
<feature type="compositionally biased region" description="Acidic residues" evidence="1">
    <location>
        <begin position="75"/>
        <end position="84"/>
    </location>
</feature>